<evidence type="ECO:0000313" key="1">
    <source>
        <dbReference type="EMBL" id="HAW75886.1"/>
    </source>
</evidence>
<evidence type="ECO:0000313" key="2">
    <source>
        <dbReference type="Proteomes" id="UP000263517"/>
    </source>
</evidence>
<comment type="caution">
    <text evidence="1">The sequence shown here is derived from an EMBL/GenBank/DDBJ whole genome shotgun (WGS) entry which is preliminary data.</text>
</comment>
<protein>
    <submittedName>
        <fullName evidence="1">Uncharacterized protein</fullName>
    </submittedName>
</protein>
<sequence>TTVIFLQRTFTSLVHAHAGRTQTVLRQSGLCADKIGHGNTTLGFLFKKKAPVGILSVGIYFPGVTTLEVITPFTFKVALCLDFIKCRLAKRPDGLLSFRIALR</sequence>
<name>A0A350P3L9_9ALTE</name>
<dbReference type="EMBL" id="DNAN01000320">
    <property type="protein sequence ID" value="HAW75886.1"/>
    <property type="molecule type" value="Genomic_DNA"/>
</dbReference>
<accession>A0A350P3L9</accession>
<feature type="non-terminal residue" evidence="1">
    <location>
        <position position="1"/>
    </location>
</feature>
<reference evidence="1 2" key="1">
    <citation type="journal article" date="2018" name="Nat. Biotechnol.">
        <title>A standardized bacterial taxonomy based on genome phylogeny substantially revises the tree of life.</title>
        <authorList>
            <person name="Parks D.H."/>
            <person name="Chuvochina M."/>
            <person name="Waite D.W."/>
            <person name="Rinke C."/>
            <person name="Skarshewski A."/>
            <person name="Chaumeil P.A."/>
            <person name="Hugenholtz P."/>
        </authorList>
    </citation>
    <scope>NUCLEOTIDE SEQUENCE [LARGE SCALE GENOMIC DNA]</scope>
    <source>
        <strain evidence="1">UBA11978</strain>
    </source>
</reference>
<dbReference type="AlphaFoldDB" id="A0A350P3L9"/>
<organism evidence="1 2">
    <name type="scientific">Alteromonas australica</name>
    <dbReference type="NCBI Taxonomy" id="589873"/>
    <lineage>
        <taxon>Bacteria</taxon>
        <taxon>Pseudomonadati</taxon>
        <taxon>Pseudomonadota</taxon>
        <taxon>Gammaproteobacteria</taxon>
        <taxon>Alteromonadales</taxon>
        <taxon>Alteromonadaceae</taxon>
        <taxon>Alteromonas/Salinimonas group</taxon>
        <taxon>Alteromonas</taxon>
    </lineage>
</organism>
<gene>
    <name evidence="1" type="ORF">DCW74_09155</name>
</gene>
<proteinExistence type="predicted"/>
<dbReference type="Proteomes" id="UP000263517">
    <property type="component" value="Unassembled WGS sequence"/>
</dbReference>